<dbReference type="Proteomes" id="UP000007374">
    <property type="component" value="Unassembled WGS sequence"/>
</dbReference>
<gene>
    <name evidence="1" type="ORF">NA8A_10103</name>
</gene>
<dbReference type="PANTHER" id="PTHR35894">
    <property type="entry name" value="GENERAL SECRETION PATHWAY PROTEIN A-RELATED"/>
    <property type="match status" value="1"/>
</dbReference>
<reference evidence="1 2" key="1">
    <citation type="journal article" date="2012" name="J. Bacteriol.">
        <title>Genome Sequence of Nitratireductor indicus Type Strain C115.</title>
        <authorList>
            <person name="Lai Q."/>
            <person name="Li G."/>
            <person name="Yu Z."/>
            <person name="Shao Z."/>
        </authorList>
    </citation>
    <scope>NUCLEOTIDE SEQUENCE [LARGE SCALE GENOMIC DNA]</scope>
    <source>
        <strain evidence="1 2">C115</strain>
    </source>
</reference>
<dbReference type="OrthoDB" id="5288220at2"/>
<comment type="caution">
    <text evidence="1">The sequence shown here is derived from an EMBL/GenBank/DDBJ whole genome shotgun (WGS) entry which is preliminary data.</text>
</comment>
<dbReference type="STRING" id="721133.SAMN05216176_10652"/>
<dbReference type="EMBL" id="AMSI01000006">
    <property type="protein sequence ID" value="EKF42406.1"/>
    <property type="molecule type" value="Genomic_DNA"/>
</dbReference>
<dbReference type="Pfam" id="PF05621">
    <property type="entry name" value="TniB"/>
    <property type="match status" value="1"/>
</dbReference>
<protein>
    <submittedName>
        <fullName evidence="1">Transposition protein</fullName>
    </submittedName>
</protein>
<organism evidence="1 2">
    <name type="scientific">Nitratireductor indicus C115</name>
    <dbReference type="NCBI Taxonomy" id="1231190"/>
    <lineage>
        <taxon>Bacteria</taxon>
        <taxon>Pseudomonadati</taxon>
        <taxon>Pseudomonadota</taxon>
        <taxon>Alphaproteobacteria</taxon>
        <taxon>Hyphomicrobiales</taxon>
        <taxon>Phyllobacteriaceae</taxon>
        <taxon>Nitratireductor</taxon>
    </lineage>
</organism>
<dbReference type="PANTHER" id="PTHR35894:SF1">
    <property type="entry name" value="PHOSPHORIBULOKINASE _ URIDINE KINASE FAMILY"/>
    <property type="match status" value="1"/>
</dbReference>
<dbReference type="RefSeq" id="WP_009450357.1">
    <property type="nucleotide sequence ID" value="NZ_AMSI01000006.1"/>
</dbReference>
<keyword evidence="2" id="KW-1185">Reference proteome</keyword>
<dbReference type="InterPro" id="IPR027417">
    <property type="entry name" value="P-loop_NTPase"/>
</dbReference>
<sequence length="316" mass="35712">MTDKQAEVAARVVVLRRIFAHHPAFLQLEEQFRLLLDRRRAELAAGLITEARGIAVVGASGSGKTTAIARLLSHTPGLVSENQKDSRRDVVSFQVPSPATLKFVGQTALEALGYPLRRNRTEMIIWEMVRHHLQQRKTLFLHLDEAQDLLRYQTPKMLQSVVRTLKSLMQTKEWPVGLILSGMPEVKDLLNHDPQLARRFYPVEFPRLRAGLDGERVIEIVASYADRTSMETGNTVGDDFAARLIRAADGEFGLVIELIIGAIEEALIAGDRRLDRQHFTCAFRRRSGCIDGLNPFLADDFERINVRELLQVETVR</sequence>
<evidence type="ECO:0000313" key="1">
    <source>
        <dbReference type="EMBL" id="EKF42406.1"/>
    </source>
</evidence>
<dbReference type="SUPFAM" id="SSF52540">
    <property type="entry name" value="P-loop containing nucleoside triphosphate hydrolases"/>
    <property type="match status" value="1"/>
</dbReference>
<accession>K2P4V9</accession>
<dbReference type="Gene3D" id="3.40.50.300">
    <property type="entry name" value="P-loop containing nucleotide triphosphate hydrolases"/>
    <property type="match status" value="1"/>
</dbReference>
<dbReference type="AlphaFoldDB" id="K2P4V9"/>
<dbReference type="PATRIC" id="fig|1231190.3.peg.2114"/>
<name>K2P4V9_9HYPH</name>
<proteinExistence type="predicted"/>
<dbReference type="InterPro" id="IPR008868">
    <property type="entry name" value="TniB"/>
</dbReference>
<dbReference type="eggNOG" id="COG3267">
    <property type="taxonomic scope" value="Bacteria"/>
</dbReference>
<dbReference type="InterPro" id="IPR052026">
    <property type="entry name" value="ExeA_AAA_ATPase_DNA-bind"/>
</dbReference>
<evidence type="ECO:0000313" key="2">
    <source>
        <dbReference type="Proteomes" id="UP000007374"/>
    </source>
</evidence>